<keyword evidence="1" id="KW-1133">Transmembrane helix</keyword>
<feature type="transmembrane region" description="Helical" evidence="1">
    <location>
        <begin position="12"/>
        <end position="37"/>
    </location>
</feature>
<feature type="transmembrane region" description="Helical" evidence="1">
    <location>
        <begin position="153"/>
        <end position="170"/>
    </location>
</feature>
<dbReference type="EMBL" id="BMUU01000006">
    <property type="protein sequence ID" value="GGY40007.1"/>
    <property type="molecule type" value="Genomic_DNA"/>
</dbReference>
<feature type="transmembrane region" description="Helical" evidence="1">
    <location>
        <begin position="44"/>
        <end position="62"/>
    </location>
</feature>
<comment type="caution">
    <text evidence="2">The sequence shown here is derived from an EMBL/GenBank/DDBJ whole genome shotgun (WGS) entry which is preliminary data.</text>
</comment>
<evidence type="ECO:0000256" key="1">
    <source>
        <dbReference type="SAM" id="Phobius"/>
    </source>
</evidence>
<proteinExistence type="predicted"/>
<dbReference type="GeneID" id="96291691"/>
<organism evidence="2 3">
    <name type="scientific">Streptomyces xanthochromogenes</name>
    <dbReference type="NCBI Taxonomy" id="67384"/>
    <lineage>
        <taxon>Bacteria</taxon>
        <taxon>Bacillati</taxon>
        <taxon>Actinomycetota</taxon>
        <taxon>Actinomycetes</taxon>
        <taxon>Kitasatosporales</taxon>
        <taxon>Streptomycetaceae</taxon>
        <taxon>Streptomyces</taxon>
    </lineage>
</organism>
<reference evidence="3" key="1">
    <citation type="journal article" date="2019" name="Int. J. Syst. Evol. Microbiol.">
        <title>The Global Catalogue of Microorganisms (GCM) 10K type strain sequencing project: providing services to taxonomists for standard genome sequencing and annotation.</title>
        <authorList>
            <consortium name="The Broad Institute Genomics Platform"/>
            <consortium name="The Broad Institute Genome Sequencing Center for Infectious Disease"/>
            <person name="Wu L."/>
            <person name="Ma J."/>
        </authorList>
    </citation>
    <scope>NUCLEOTIDE SEQUENCE [LARGE SCALE GENOMIC DNA]</scope>
    <source>
        <strain evidence="3">JCM 4594</strain>
    </source>
</reference>
<sequence length="192" mass="20471">MLIPLATLVGAVLGLYLSTWVAVVFAMCAAAMAAIVAGGLWHRAGAAVVATAATMALGLFVGPTAQQTYLKQFGQRADALVVDTAQHVNSKGTELDVCRVVDTSGAVRDLGNTENCYGQFKPEQHVFLFKDPLGGLKPWIEATDDRGLDALDLSATGGLFILTAGALFYAGMRRRSDREMDAKKLRRRGSPR</sequence>
<evidence type="ECO:0000313" key="2">
    <source>
        <dbReference type="EMBL" id="GGY40007.1"/>
    </source>
</evidence>
<keyword evidence="1" id="KW-0472">Membrane</keyword>
<dbReference type="RefSeq" id="WP_190027681.1">
    <property type="nucleotide sequence ID" value="NZ_BMUU01000006.1"/>
</dbReference>
<keyword evidence="1" id="KW-0812">Transmembrane</keyword>
<accession>A0ABQ3ABN4</accession>
<keyword evidence="3" id="KW-1185">Reference proteome</keyword>
<evidence type="ECO:0000313" key="3">
    <source>
        <dbReference type="Proteomes" id="UP000600946"/>
    </source>
</evidence>
<name>A0ABQ3ABN4_9ACTN</name>
<dbReference type="Proteomes" id="UP000600946">
    <property type="component" value="Unassembled WGS sequence"/>
</dbReference>
<gene>
    <name evidence="2" type="ORF">GCM10010326_37440</name>
</gene>
<protein>
    <recommendedName>
        <fullName evidence="4">Integral membrane protein</fullName>
    </recommendedName>
</protein>
<evidence type="ECO:0008006" key="4">
    <source>
        <dbReference type="Google" id="ProtNLM"/>
    </source>
</evidence>